<proteinExistence type="predicted"/>
<accession>A0ABR1U6Y5</accession>
<dbReference type="InterPro" id="IPR011990">
    <property type="entry name" value="TPR-like_helical_dom_sf"/>
</dbReference>
<dbReference type="RefSeq" id="XP_066713290.1">
    <property type="nucleotide sequence ID" value="XM_066861120.1"/>
</dbReference>
<feature type="domain" description="SET" evidence="2">
    <location>
        <begin position="357"/>
        <end position="570"/>
    </location>
</feature>
<dbReference type="InterPro" id="IPR053209">
    <property type="entry name" value="Gramillin-biosynth_MTr"/>
</dbReference>
<dbReference type="Pfam" id="PF00856">
    <property type="entry name" value="SET"/>
    <property type="match status" value="1"/>
</dbReference>
<keyword evidence="4" id="KW-1185">Reference proteome</keyword>
<evidence type="ECO:0000313" key="4">
    <source>
        <dbReference type="Proteomes" id="UP001480595"/>
    </source>
</evidence>
<dbReference type="CDD" id="cd20071">
    <property type="entry name" value="SET_SMYD"/>
    <property type="match status" value="1"/>
</dbReference>
<sequence>MDIKGISDDSPYTAHFKQLYAAAERAASRKGESVTDHPPAQQMVASFLWKLQMSSMQRVAMAGQHQLAVTQLPAPYPPCTRSRRDLKPMMISEMKLETHHRGAKTLLRVMTPPDRMNAAMAIVEDQEGTAVLLQLYHLPEVSVVPTEHILYQDRVSILKEPFFKGTTDGTYSLRVDHVNDIIWLAPDDEHVPAKWRRQQLTAPKTSPEARMQGNKAVQNNDWAEAESLYSAAINSAATLEEAKLACLNRSLTNLKLGRFESALSDATKAAQDDKPEESEKAFFREAKALYGMKSYRECMQKLVVLAKEFPDNQAVKAELDRAQVRLREQLKGQFSFRRMYREAEAGIPIIDCASFTGPVEIRPSPGRGRGLFTTTAVAVGDLLVCEKAFAYCYAGDDHPEGNNKNTVLMDMETKNYAVGGQAHLLSQVVQKLAQNPNSSKEFLALHHGTYQAVCVDEADDRPIVDSATCATEHVTSEDTDAGPVLDFLVAKTIMANGFGTPRTSRSSFRVTALEPEGTAASTTTCGIWILASHLNHSCVGNCRCSFIGDMQIIRATRDIPANTELFFGYKLAEPLTSFAETQKNFQNWGFECDCALCLAKKATTDDALKRRKALLAQLKYIMRPSIDPRSSDTKRALAVLDKIESTYATPVRTSSPATEAGNADISSAQITPRVELWDPYFGLGAHLLNTGKKADAVKVTIKGFEALGFVITASPPTPGGRPKKKKKTGNGTLNSEPDAAGAGQLVVESWGLVVDYVVPAFLTLFRVYKATSPELAHRAREYAATAYSMLVGEKETIYDEIPELR</sequence>
<reference evidence="3 4" key="1">
    <citation type="submission" date="2023-01" db="EMBL/GenBank/DDBJ databases">
        <title>Analysis of 21 Apiospora genomes using comparative genomics revels a genus with tremendous synthesis potential of carbohydrate active enzymes and secondary metabolites.</title>
        <authorList>
            <person name="Sorensen T."/>
        </authorList>
    </citation>
    <scope>NUCLEOTIDE SEQUENCE [LARGE SCALE GENOMIC DNA]</scope>
    <source>
        <strain evidence="3 4">CBS 135458</strain>
    </source>
</reference>
<dbReference type="Proteomes" id="UP001480595">
    <property type="component" value="Unassembled WGS sequence"/>
</dbReference>
<evidence type="ECO:0000256" key="1">
    <source>
        <dbReference type="SAM" id="MobiDB-lite"/>
    </source>
</evidence>
<dbReference type="EMBL" id="JAQQWL010000010">
    <property type="protein sequence ID" value="KAK8054644.1"/>
    <property type="molecule type" value="Genomic_DNA"/>
</dbReference>
<dbReference type="Gene3D" id="1.25.40.10">
    <property type="entry name" value="Tetratricopeptide repeat domain"/>
    <property type="match status" value="1"/>
</dbReference>
<protein>
    <recommendedName>
        <fullName evidence="2">SET domain-containing protein</fullName>
    </recommendedName>
</protein>
<dbReference type="SUPFAM" id="SSF48452">
    <property type="entry name" value="TPR-like"/>
    <property type="match status" value="1"/>
</dbReference>
<dbReference type="SUPFAM" id="SSF82199">
    <property type="entry name" value="SET domain"/>
    <property type="match status" value="1"/>
</dbReference>
<dbReference type="GeneID" id="92094183"/>
<dbReference type="InterPro" id="IPR046341">
    <property type="entry name" value="SET_dom_sf"/>
</dbReference>
<dbReference type="PANTHER" id="PTHR47643">
    <property type="entry name" value="TPR DOMAIN PROTEIN (AFU_ORTHOLOGUE AFUA_5G12710)"/>
    <property type="match status" value="1"/>
</dbReference>
<dbReference type="SMART" id="SM00317">
    <property type="entry name" value="SET"/>
    <property type="match status" value="1"/>
</dbReference>
<dbReference type="InterPro" id="IPR001214">
    <property type="entry name" value="SET_dom"/>
</dbReference>
<dbReference type="PROSITE" id="PS50280">
    <property type="entry name" value="SET"/>
    <property type="match status" value="1"/>
</dbReference>
<comment type="caution">
    <text evidence="3">The sequence shown here is derived from an EMBL/GenBank/DDBJ whole genome shotgun (WGS) entry which is preliminary data.</text>
</comment>
<gene>
    <name evidence="3" type="ORF">PG994_009711</name>
</gene>
<dbReference type="PANTHER" id="PTHR47643:SF2">
    <property type="entry name" value="TPR DOMAIN PROTEIN (AFU_ORTHOLOGUE AFUA_5G12710)"/>
    <property type="match status" value="1"/>
</dbReference>
<name>A0ABR1U6Y5_9PEZI</name>
<evidence type="ECO:0000313" key="3">
    <source>
        <dbReference type="EMBL" id="KAK8054644.1"/>
    </source>
</evidence>
<feature type="region of interest" description="Disordered" evidence="1">
    <location>
        <begin position="715"/>
        <end position="738"/>
    </location>
</feature>
<evidence type="ECO:0000259" key="2">
    <source>
        <dbReference type="PROSITE" id="PS50280"/>
    </source>
</evidence>
<dbReference type="Gene3D" id="2.170.270.10">
    <property type="entry name" value="SET domain"/>
    <property type="match status" value="1"/>
</dbReference>
<organism evidence="3 4">
    <name type="scientific">Apiospora phragmitis</name>
    <dbReference type="NCBI Taxonomy" id="2905665"/>
    <lineage>
        <taxon>Eukaryota</taxon>
        <taxon>Fungi</taxon>
        <taxon>Dikarya</taxon>
        <taxon>Ascomycota</taxon>
        <taxon>Pezizomycotina</taxon>
        <taxon>Sordariomycetes</taxon>
        <taxon>Xylariomycetidae</taxon>
        <taxon>Amphisphaeriales</taxon>
        <taxon>Apiosporaceae</taxon>
        <taxon>Apiospora</taxon>
    </lineage>
</organism>